<dbReference type="Proteomes" id="UP000386466">
    <property type="component" value="Unassembled WGS sequence"/>
</dbReference>
<name>A0A485PPR8_LYNPA</name>
<sequence>MTTGFHRTWNVKLDEHIILLGIMAINRISKLTQFNQFSVYSLPNPPTLVNLEDDGLEASVNQPEKTHFDSPSVIFELDPCNGNRKFSLSTKRESSVSVTLKSGSWTECYTGIFLQIPLPLTITCSSCTWVCRSGSRDFIIYGISPQDKKKWFNMYQSITYSTDLLAEETNSFVNKAGSQQSIQKQE</sequence>
<evidence type="ECO:0000313" key="1">
    <source>
        <dbReference type="EMBL" id="VFV46454.1"/>
    </source>
</evidence>
<dbReference type="PANTHER" id="PTHR31854:SF2">
    <property type="entry name" value="TUBULIN POLYGLUTAMYLASE COMPLEX SUBUNIT 2"/>
    <property type="match status" value="1"/>
</dbReference>
<organism evidence="1 2">
    <name type="scientific">Lynx pardinus</name>
    <name type="common">Iberian lynx</name>
    <name type="synonym">Felis pardina</name>
    <dbReference type="NCBI Taxonomy" id="191816"/>
    <lineage>
        <taxon>Eukaryota</taxon>
        <taxon>Metazoa</taxon>
        <taxon>Chordata</taxon>
        <taxon>Craniata</taxon>
        <taxon>Vertebrata</taxon>
        <taxon>Euteleostomi</taxon>
        <taxon>Mammalia</taxon>
        <taxon>Eutheria</taxon>
        <taxon>Laurasiatheria</taxon>
        <taxon>Carnivora</taxon>
        <taxon>Feliformia</taxon>
        <taxon>Felidae</taxon>
        <taxon>Felinae</taxon>
        <taxon>Lynx</taxon>
    </lineage>
</organism>
<dbReference type="AlphaFoldDB" id="A0A485PPR8"/>
<reference evidence="1 2" key="1">
    <citation type="submission" date="2019-01" db="EMBL/GenBank/DDBJ databases">
        <authorList>
            <person name="Alioto T."/>
            <person name="Alioto T."/>
        </authorList>
    </citation>
    <scope>NUCLEOTIDE SEQUENCE [LARGE SCALE GENOMIC DNA]</scope>
</reference>
<dbReference type="InterPro" id="IPR039231">
    <property type="entry name" value="TPGS2"/>
</dbReference>
<accession>A0A485PPR8</accession>
<protein>
    <submittedName>
        <fullName evidence="1">Uncharacterized protein</fullName>
    </submittedName>
</protein>
<evidence type="ECO:0000313" key="2">
    <source>
        <dbReference type="Proteomes" id="UP000386466"/>
    </source>
</evidence>
<keyword evidence="2" id="KW-1185">Reference proteome</keyword>
<gene>
    <name evidence="1" type="ORF">LYPA_23C004075</name>
</gene>
<dbReference type="PANTHER" id="PTHR31854">
    <property type="entry name" value="TUBULIN POLYGLUTAMYLASE COMPLEX SUBUNIT 2"/>
    <property type="match status" value="1"/>
</dbReference>
<proteinExistence type="predicted"/>
<dbReference type="EMBL" id="CAAGRJ010038890">
    <property type="protein sequence ID" value="VFV46454.1"/>
    <property type="molecule type" value="Genomic_DNA"/>
</dbReference>